<reference evidence="3" key="1">
    <citation type="submission" date="2021-09" db="EMBL/GenBank/DDBJ databases">
        <title>A high-quality genome of the endoparasitic fungus Hirsutella rhossiliensis with a comparison of Hirsutella genomes reveals transposable elements contributing to genome size variation.</title>
        <authorList>
            <person name="Lin R."/>
            <person name="Jiao Y."/>
            <person name="Sun X."/>
            <person name="Ling J."/>
            <person name="Xie B."/>
            <person name="Cheng X."/>
        </authorList>
    </citation>
    <scope>NUCLEOTIDE SEQUENCE</scope>
    <source>
        <strain evidence="3">HR02</strain>
    </source>
</reference>
<accession>A0A9P8SEU7</accession>
<dbReference type="RefSeq" id="XP_044716917.1">
    <property type="nucleotide sequence ID" value="XM_044867657.1"/>
</dbReference>
<dbReference type="InterPro" id="IPR051225">
    <property type="entry name" value="NAD(P)_epim/dehydratase"/>
</dbReference>
<dbReference type="GeneID" id="68358315"/>
<dbReference type="OrthoDB" id="16464at2759"/>
<organism evidence="3 4">
    <name type="scientific">Hirsutella rhossiliensis</name>
    <dbReference type="NCBI Taxonomy" id="111463"/>
    <lineage>
        <taxon>Eukaryota</taxon>
        <taxon>Fungi</taxon>
        <taxon>Dikarya</taxon>
        <taxon>Ascomycota</taxon>
        <taxon>Pezizomycotina</taxon>
        <taxon>Sordariomycetes</taxon>
        <taxon>Hypocreomycetidae</taxon>
        <taxon>Hypocreales</taxon>
        <taxon>Ophiocordycipitaceae</taxon>
        <taxon>Hirsutella</taxon>
    </lineage>
</organism>
<dbReference type="Proteomes" id="UP000824596">
    <property type="component" value="Unassembled WGS sequence"/>
</dbReference>
<dbReference type="AlphaFoldDB" id="A0A9P8SEU7"/>
<comment type="similarity">
    <text evidence="1">Belongs to the NAD(P)-dependent epimerase/dehydratase family.</text>
</comment>
<dbReference type="InterPro" id="IPR036291">
    <property type="entry name" value="NAD(P)-bd_dom_sf"/>
</dbReference>
<dbReference type="Pfam" id="PF01370">
    <property type="entry name" value="Epimerase"/>
    <property type="match status" value="1"/>
</dbReference>
<evidence type="ECO:0000259" key="2">
    <source>
        <dbReference type="Pfam" id="PF01370"/>
    </source>
</evidence>
<dbReference type="GO" id="GO:0008743">
    <property type="term" value="F:L-threonine 3-dehydrogenase activity"/>
    <property type="evidence" value="ECO:0007669"/>
    <property type="project" value="TreeGrafter"/>
</dbReference>
<name>A0A9P8SEU7_9HYPO</name>
<dbReference type="SUPFAM" id="SSF51735">
    <property type="entry name" value="NAD(P)-binding Rossmann-fold domains"/>
    <property type="match status" value="1"/>
</dbReference>
<dbReference type="InterPro" id="IPR001509">
    <property type="entry name" value="Epimerase_deHydtase"/>
</dbReference>
<comment type="caution">
    <text evidence="3">The sequence shown here is derived from an EMBL/GenBank/DDBJ whole genome shotgun (WGS) entry which is preliminary data.</text>
</comment>
<gene>
    <name evidence="3" type="ORF">HRG_09186</name>
</gene>
<evidence type="ECO:0000313" key="3">
    <source>
        <dbReference type="EMBL" id="KAH0959404.1"/>
    </source>
</evidence>
<sequence>MENAKILVTGANGQLGTEISAALADRYGSRNIITTDIIPKGRNTSIQHEVLDVSNVAQLQNMVRKHKITQIYHLAATLSLVAEEDPGRAWKLNFNSLLNVLETAALFDLERGLCRWYFEKKGVDVRSIRYPGVISSKVLPGGGTTDYAVDIFHYALRRENYICPLQHNEPLPMIYISDAVRAALESMEAVPEQITERGSYNIGGFSCTPQYFEIIYQPGPPQKIAGGWPNSIDDSQARDDWNWHPAFDLPKTTRDMLGNLARDWADDHSDQTTDYMKVAKLHVRTECRQFIALV</sequence>
<protein>
    <submittedName>
        <fullName evidence="3">NAD dependent epimerase/dehydratase family domain-containing protein</fullName>
    </submittedName>
</protein>
<dbReference type="PANTHER" id="PTHR42687">
    <property type="entry name" value="L-THREONINE 3-DEHYDROGENASE"/>
    <property type="match status" value="1"/>
</dbReference>
<dbReference type="EMBL" id="JAIZPD010000012">
    <property type="protein sequence ID" value="KAH0959404.1"/>
    <property type="molecule type" value="Genomic_DNA"/>
</dbReference>
<evidence type="ECO:0000256" key="1">
    <source>
        <dbReference type="ARBA" id="ARBA00007637"/>
    </source>
</evidence>
<dbReference type="GO" id="GO:0006567">
    <property type="term" value="P:L-threonine catabolic process"/>
    <property type="evidence" value="ECO:0007669"/>
    <property type="project" value="TreeGrafter"/>
</dbReference>
<evidence type="ECO:0000313" key="4">
    <source>
        <dbReference type="Proteomes" id="UP000824596"/>
    </source>
</evidence>
<dbReference type="PANTHER" id="PTHR42687:SF1">
    <property type="entry name" value="L-THREONINE 3-DEHYDROGENASE, MITOCHONDRIAL"/>
    <property type="match status" value="1"/>
</dbReference>
<keyword evidence="4" id="KW-1185">Reference proteome</keyword>
<proteinExistence type="inferred from homology"/>
<feature type="domain" description="NAD-dependent epimerase/dehydratase" evidence="2">
    <location>
        <begin position="6"/>
        <end position="109"/>
    </location>
</feature>
<dbReference type="Gene3D" id="3.40.50.720">
    <property type="entry name" value="NAD(P)-binding Rossmann-like Domain"/>
    <property type="match status" value="2"/>
</dbReference>